<evidence type="ECO:0000313" key="10">
    <source>
        <dbReference type="Proteomes" id="UP000185479"/>
    </source>
</evidence>
<evidence type="ECO:0000256" key="8">
    <source>
        <dbReference type="SAM" id="Phobius"/>
    </source>
</evidence>
<sequence>MVVCLLGCGVLLSIGAPVHLQGRVEAWATLTVAIVFQAAPFLVLGVTLSAGIALFVPETAFLRMCRLPRAALIPGLAGAGALVPGCECSTVPVAKSLINRGVPPAAALSFMLASPTINPMVLVATAVAFPAAPQMVWARLGAGLFAACLVGALWQLLSHTSRGKSAKHGLQDAHSGHQPDDCHHHEHEAGGRWRGFCEHVTREFASAGGFLVIGAMIAALLKVVIPASVTQAMENNLVLACIFMAALAIVMSVCSEADAFIAASFSMISPVALLVFLVVGPMVDLQLIAMHYGAWGARFVAVFAPLTVVCTVLSAVMVGTVLL</sequence>
<dbReference type="Pfam" id="PF03773">
    <property type="entry name" value="ArsP_1"/>
    <property type="match status" value="1"/>
</dbReference>
<feature type="transmembrane region" description="Helical" evidence="8">
    <location>
        <begin position="136"/>
        <end position="157"/>
    </location>
</feature>
<keyword evidence="4 8" id="KW-0812">Transmembrane</keyword>
<dbReference type="InterPro" id="IPR052923">
    <property type="entry name" value="UPF0718"/>
</dbReference>
<evidence type="ECO:0000256" key="2">
    <source>
        <dbReference type="ARBA" id="ARBA00006386"/>
    </source>
</evidence>
<dbReference type="AlphaFoldDB" id="A0A1L7CMJ8"/>
<evidence type="ECO:0000313" key="9">
    <source>
        <dbReference type="EMBL" id="APT87049.1"/>
    </source>
</evidence>
<proteinExistence type="inferred from homology"/>
<evidence type="ECO:0000256" key="1">
    <source>
        <dbReference type="ARBA" id="ARBA00004651"/>
    </source>
</evidence>
<dbReference type="GO" id="GO:0005886">
    <property type="term" value="C:plasma membrane"/>
    <property type="evidence" value="ECO:0007669"/>
    <property type="project" value="UniProtKB-SubCell"/>
</dbReference>
<feature type="region of interest" description="Disordered" evidence="7">
    <location>
        <begin position="167"/>
        <end position="186"/>
    </location>
</feature>
<evidence type="ECO:0000256" key="6">
    <source>
        <dbReference type="ARBA" id="ARBA00023136"/>
    </source>
</evidence>
<protein>
    <submittedName>
        <fullName evidence="9">Uncharacterized protein</fullName>
    </submittedName>
</protein>
<comment type="subcellular location">
    <subcellularLocation>
        <location evidence="1">Cell membrane</location>
        <topology evidence="1">Multi-pass membrane protein</topology>
    </subcellularLocation>
</comment>
<feature type="transmembrane region" description="Helical" evidence="8">
    <location>
        <begin position="237"/>
        <end position="254"/>
    </location>
</feature>
<organism evidence="9 10">
    <name type="scientific">Corynebacterium flavescens</name>
    <dbReference type="NCBI Taxonomy" id="28028"/>
    <lineage>
        <taxon>Bacteria</taxon>
        <taxon>Bacillati</taxon>
        <taxon>Actinomycetota</taxon>
        <taxon>Actinomycetes</taxon>
        <taxon>Mycobacteriales</taxon>
        <taxon>Corynebacteriaceae</taxon>
        <taxon>Corynebacterium</taxon>
    </lineage>
</organism>
<evidence type="ECO:0000256" key="3">
    <source>
        <dbReference type="ARBA" id="ARBA00022475"/>
    </source>
</evidence>
<dbReference type="Proteomes" id="UP000185479">
    <property type="component" value="Chromosome"/>
</dbReference>
<accession>A0A1L7CMJ8</accession>
<dbReference type="OrthoDB" id="9810876at2"/>
<keyword evidence="3" id="KW-1003">Cell membrane</keyword>
<gene>
    <name evidence="9" type="ORF">CFLV_07505</name>
</gene>
<comment type="similarity">
    <text evidence="2">Belongs to the UPF0718 family.</text>
</comment>
<keyword evidence="6 8" id="KW-0472">Membrane</keyword>
<evidence type="ECO:0000256" key="4">
    <source>
        <dbReference type="ARBA" id="ARBA00022692"/>
    </source>
</evidence>
<dbReference type="KEGG" id="cfc:CFLV_07505"/>
<feature type="transmembrane region" description="Helical" evidence="8">
    <location>
        <begin position="105"/>
        <end position="130"/>
    </location>
</feature>
<keyword evidence="10" id="KW-1185">Reference proteome</keyword>
<evidence type="ECO:0000256" key="7">
    <source>
        <dbReference type="SAM" id="MobiDB-lite"/>
    </source>
</evidence>
<dbReference type="PANTHER" id="PTHR34184">
    <property type="entry name" value="UPF0718 PROTEIN YCGR"/>
    <property type="match status" value="1"/>
</dbReference>
<reference evidence="9 10" key="1">
    <citation type="submission" date="2014-08" db="EMBL/GenBank/DDBJ databases">
        <title>Complete genome sequence of Corynebacterium flavescens OJ8(T)(=DSM 20296(T)), isolated from cheese.</title>
        <authorList>
            <person name="Ruckert C."/>
            <person name="Albersmeier A."/>
            <person name="Winkler A."/>
            <person name="Kalinowski J."/>
        </authorList>
    </citation>
    <scope>NUCLEOTIDE SEQUENCE [LARGE SCALE GENOMIC DNA]</scope>
    <source>
        <strain evidence="9 10">OJ8</strain>
    </source>
</reference>
<evidence type="ECO:0000256" key="5">
    <source>
        <dbReference type="ARBA" id="ARBA00022989"/>
    </source>
</evidence>
<dbReference type="InterPro" id="IPR005524">
    <property type="entry name" value="DUF318"/>
</dbReference>
<dbReference type="PANTHER" id="PTHR34184:SF4">
    <property type="entry name" value="UPF0718 PROTEIN YCGR"/>
    <property type="match status" value="1"/>
</dbReference>
<feature type="transmembrane region" description="Helical" evidence="8">
    <location>
        <begin position="299"/>
        <end position="322"/>
    </location>
</feature>
<dbReference type="EMBL" id="CP009246">
    <property type="protein sequence ID" value="APT87049.1"/>
    <property type="molecule type" value="Genomic_DNA"/>
</dbReference>
<feature type="transmembrane region" description="Helical" evidence="8">
    <location>
        <begin position="30"/>
        <end position="56"/>
    </location>
</feature>
<name>A0A1L7CMJ8_CORFL</name>
<feature type="compositionally biased region" description="Basic and acidic residues" evidence="7">
    <location>
        <begin position="169"/>
        <end position="186"/>
    </location>
</feature>
<keyword evidence="5 8" id="KW-1133">Transmembrane helix</keyword>
<dbReference type="STRING" id="28028.CFLV_07505"/>
<feature type="transmembrane region" description="Helical" evidence="8">
    <location>
        <begin position="259"/>
        <end position="279"/>
    </location>
</feature>
<feature type="transmembrane region" description="Helical" evidence="8">
    <location>
        <begin position="204"/>
        <end position="225"/>
    </location>
</feature>